<reference evidence="4" key="1">
    <citation type="journal article" date="2019" name="Int. J. Syst. Evol. Microbiol.">
        <title>The Global Catalogue of Microorganisms (GCM) 10K type strain sequencing project: providing services to taxonomists for standard genome sequencing and annotation.</title>
        <authorList>
            <consortium name="The Broad Institute Genomics Platform"/>
            <consortium name="The Broad Institute Genome Sequencing Center for Infectious Disease"/>
            <person name="Wu L."/>
            <person name="Ma J."/>
        </authorList>
    </citation>
    <scope>NUCLEOTIDE SEQUENCE [LARGE SCALE GENOMIC DNA]</scope>
    <source>
        <strain evidence="4">JCM 4816</strain>
    </source>
</reference>
<keyword evidence="4" id="KW-1185">Reference proteome</keyword>
<proteinExistence type="predicted"/>
<name>A0ABP6TNC0_9ACTN</name>
<dbReference type="RefSeq" id="WP_345575979.1">
    <property type="nucleotide sequence ID" value="NZ_BAAAXF010000021.1"/>
</dbReference>
<feature type="compositionally biased region" description="Basic and acidic residues" evidence="2">
    <location>
        <begin position="82"/>
        <end position="97"/>
    </location>
</feature>
<accession>A0ABP6TNC0</accession>
<evidence type="ECO:0000256" key="2">
    <source>
        <dbReference type="SAM" id="MobiDB-lite"/>
    </source>
</evidence>
<evidence type="ECO:0000313" key="4">
    <source>
        <dbReference type="Proteomes" id="UP001501455"/>
    </source>
</evidence>
<dbReference type="EMBL" id="BAAAXF010000021">
    <property type="protein sequence ID" value="GAA3495957.1"/>
    <property type="molecule type" value="Genomic_DNA"/>
</dbReference>
<feature type="region of interest" description="Disordered" evidence="2">
    <location>
        <begin position="1"/>
        <end position="97"/>
    </location>
</feature>
<feature type="compositionally biased region" description="Basic and acidic residues" evidence="2">
    <location>
        <begin position="1"/>
        <end position="21"/>
    </location>
</feature>
<feature type="coiled-coil region" evidence="1">
    <location>
        <begin position="120"/>
        <end position="147"/>
    </location>
</feature>
<evidence type="ECO:0000256" key="1">
    <source>
        <dbReference type="SAM" id="Coils"/>
    </source>
</evidence>
<gene>
    <name evidence="3" type="ORF">GCM10019016_030580</name>
</gene>
<evidence type="ECO:0000313" key="3">
    <source>
        <dbReference type="EMBL" id="GAA3495957.1"/>
    </source>
</evidence>
<dbReference type="Proteomes" id="UP001501455">
    <property type="component" value="Unassembled WGS sequence"/>
</dbReference>
<organism evidence="3 4">
    <name type="scientific">Streptomyces prasinosporus</name>
    <dbReference type="NCBI Taxonomy" id="68256"/>
    <lineage>
        <taxon>Bacteria</taxon>
        <taxon>Bacillati</taxon>
        <taxon>Actinomycetota</taxon>
        <taxon>Actinomycetes</taxon>
        <taxon>Kitasatosporales</taxon>
        <taxon>Streptomycetaceae</taxon>
        <taxon>Streptomyces</taxon>
        <taxon>Streptomyces albogriseolus group</taxon>
    </lineage>
</organism>
<sequence length="183" mass="19199">MTETSDTTRRPGDEPVPEGRRTTPGPRSVAPGTDARDGRPASPAGAGTHGPDTGGEPGRALSGPGDGSPPHAAHPGSAGAHRTGDRADAAGLLPHDDGDRFAARLQHAVAGFVDGPRDAVEEADRVLEELTARLADAVTERRRTLRRSWRAAEAGEGAAATDTEQLRLALRDYRELAERLLRV</sequence>
<keyword evidence="1" id="KW-0175">Coiled coil</keyword>
<comment type="caution">
    <text evidence="3">The sequence shown here is derived from an EMBL/GenBank/DDBJ whole genome shotgun (WGS) entry which is preliminary data.</text>
</comment>
<feature type="compositionally biased region" description="Low complexity" evidence="2">
    <location>
        <begin position="68"/>
        <end position="81"/>
    </location>
</feature>
<protein>
    <submittedName>
        <fullName evidence="3">Uncharacterized protein</fullName>
    </submittedName>
</protein>